<organism evidence="3 4">
    <name type="scientific">Alkaliphilus peptidifermentans DSM 18978</name>
    <dbReference type="NCBI Taxonomy" id="1120976"/>
    <lineage>
        <taxon>Bacteria</taxon>
        <taxon>Bacillati</taxon>
        <taxon>Bacillota</taxon>
        <taxon>Clostridia</taxon>
        <taxon>Peptostreptococcales</taxon>
        <taxon>Natronincolaceae</taxon>
        <taxon>Alkaliphilus</taxon>
    </lineage>
</organism>
<dbReference type="InterPro" id="IPR034829">
    <property type="entry name" value="DnaD-like_sf"/>
</dbReference>
<name>A0A1G5HEU3_9FIRM</name>
<evidence type="ECO:0000313" key="3">
    <source>
        <dbReference type="EMBL" id="SCY61830.1"/>
    </source>
</evidence>
<dbReference type="EMBL" id="FMUS01000011">
    <property type="protein sequence ID" value="SCY61830.1"/>
    <property type="molecule type" value="Genomic_DNA"/>
</dbReference>
<proteinExistence type="inferred from homology"/>
<dbReference type="RefSeq" id="WP_091542883.1">
    <property type="nucleotide sequence ID" value="NZ_FMUS01000011.1"/>
</dbReference>
<dbReference type="OrthoDB" id="1652900at2"/>
<dbReference type="PANTHER" id="PTHR37293">
    <property type="entry name" value="PHAGE REPLICATION PROTEIN-RELATED"/>
    <property type="match status" value="1"/>
</dbReference>
<reference evidence="3 4" key="1">
    <citation type="submission" date="2016-10" db="EMBL/GenBank/DDBJ databases">
        <authorList>
            <person name="de Groot N.N."/>
        </authorList>
    </citation>
    <scope>NUCLEOTIDE SEQUENCE [LARGE SCALE GENOMIC DNA]</scope>
    <source>
        <strain evidence="3 4">DSM 18978</strain>
    </source>
</reference>
<dbReference type="InterPro" id="IPR053162">
    <property type="entry name" value="DnaD"/>
</dbReference>
<feature type="domain" description="DnaB/C C-terminal" evidence="2">
    <location>
        <begin position="147"/>
        <end position="219"/>
    </location>
</feature>
<evidence type="ECO:0000259" key="2">
    <source>
        <dbReference type="Pfam" id="PF07261"/>
    </source>
</evidence>
<dbReference type="AlphaFoldDB" id="A0A1G5HEU3"/>
<dbReference type="Proteomes" id="UP000198636">
    <property type="component" value="Unassembled WGS sequence"/>
</dbReference>
<sequence length="356" mass="41434">MGFIKSTSSIDLGDTPIENIFIDVYMPMSNGTFVKVYLLAYKYACDPQRSMEISNMTISKQLGIPLSDVLSAWDFWEGKQIIKKHFVSDNDETDYNVEFVNLKQLFIDNNFKLISSSRETPSDEDYSLSTKELVEANQIPQIKEMFTEVNKLMDRTLVPNEKKHILEWFYNYNIDPPLIIKAFSYCKHKKNIKNIKYVGAVIRNWYDMGISNVEALQEYLLKQGERYGLYERVYKALGFISREPAEADMKIIDTWVDEYNFSLEIILKACESSSRTSNPNINYINSILSNWHKKGVKEISDIQSLDKKPSKPSANSLNQNTRIKTKFHLSESRFDEYSAEELEAIILKNQKKKFKE</sequence>
<accession>A0A1G5HEU3</accession>
<dbReference type="InterPro" id="IPR006343">
    <property type="entry name" value="DnaB/C_C"/>
</dbReference>
<dbReference type="InterPro" id="IPR017019">
    <property type="entry name" value="DNA_replication_prd_bac"/>
</dbReference>
<dbReference type="PANTHER" id="PTHR37293:SF5">
    <property type="entry name" value="DNA REPLICATION PROTEIN"/>
    <property type="match status" value="1"/>
</dbReference>
<evidence type="ECO:0000313" key="4">
    <source>
        <dbReference type="Proteomes" id="UP000198636"/>
    </source>
</evidence>
<dbReference type="STRING" id="1120976.SAMN03080606_01971"/>
<dbReference type="PIRSF" id="PIRSF033722">
    <property type="entry name" value="DnaD_CA_C3587_prd"/>
    <property type="match status" value="1"/>
</dbReference>
<protein>
    <submittedName>
        <fullName evidence="3">DnaD and phage-associated domain-containing protein</fullName>
    </submittedName>
</protein>
<evidence type="ECO:0000256" key="1">
    <source>
        <dbReference type="ARBA" id="ARBA00093462"/>
    </source>
</evidence>
<dbReference type="NCBIfam" id="TIGR01446">
    <property type="entry name" value="DnaD_dom"/>
    <property type="match status" value="2"/>
</dbReference>
<comment type="similarity">
    <text evidence="1">Belongs to the DnaB/DnaD family.</text>
</comment>
<dbReference type="Pfam" id="PF07261">
    <property type="entry name" value="DnaB_2"/>
    <property type="match status" value="2"/>
</dbReference>
<keyword evidence="4" id="KW-1185">Reference proteome</keyword>
<dbReference type="SUPFAM" id="SSF158499">
    <property type="entry name" value="DnaD domain-like"/>
    <property type="match status" value="2"/>
</dbReference>
<gene>
    <name evidence="3" type="ORF">SAMN03080606_01971</name>
</gene>
<dbReference type="Gene3D" id="1.10.10.630">
    <property type="entry name" value="DnaD domain-like"/>
    <property type="match status" value="2"/>
</dbReference>
<feature type="domain" description="DnaB/C C-terminal" evidence="2">
    <location>
        <begin position="241"/>
        <end position="303"/>
    </location>
</feature>